<dbReference type="SMART" id="SM00855">
    <property type="entry name" value="PGAM"/>
    <property type="match status" value="1"/>
</dbReference>
<dbReference type="InterPro" id="IPR029033">
    <property type="entry name" value="His_PPase_superfam"/>
</dbReference>
<accession>A0A1R4IRJ3</accession>
<feature type="binding site" evidence="2">
    <location>
        <begin position="54"/>
        <end position="61"/>
    </location>
    <ligand>
        <name>substrate</name>
    </ligand>
</feature>
<keyword evidence="5" id="KW-1185">Reference proteome</keyword>
<proteinExistence type="predicted"/>
<evidence type="ECO:0000256" key="1">
    <source>
        <dbReference type="PIRSR" id="PIRSR613078-1"/>
    </source>
</evidence>
<feature type="active site" description="Tele-phosphohistidine intermediate" evidence="1">
    <location>
        <position position="55"/>
    </location>
</feature>
<evidence type="ECO:0000256" key="3">
    <source>
        <dbReference type="SAM" id="MobiDB-lite"/>
    </source>
</evidence>
<dbReference type="Pfam" id="PF00300">
    <property type="entry name" value="His_Phos_1"/>
    <property type="match status" value="1"/>
</dbReference>
<protein>
    <submittedName>
        <fullName evidence="4">Predicted broad substrate specificity phosphatase</fullName>
    </submittedName>
</protein>
<evidence type="ECO:0000313" key="4">
    <source>
        <dbReference type="EMBL" id="SJN22502.1"/>
    </source>
</evidence>
<evidence type="ECO:0000313" key="5">
    <source>
        <dbReference type="Proteomes" id="UP000196778"/>
    </source>
</evidence>
<dbReference type="AlphaFoldDB" id="A0A1R4IRJ3"/>
<dbReference type="Gene3D" id="3.40.50.1240">
    <property type="entry name" value="Phosphoglycerate mutase-like"/>
    <property type="match status" value="1"/>
</dbReference>
<sequence>MSPGDAPPRADRNPADAPSRLDPSLRHPAAPTGTRRSRRAPVRQDGGVTLGFVRHGQTDWNLAGRLQGSSDIPLNDTGRQQARDAVEVLRDHGDRWSAVVSSPLSRARETAEIIADGLGLELGPSYHELIERDYGEAEGVVEAEVERSWPGKSAPFIERLESVVGRGLSGLERVAADYPDADVVVVCHGTIIRYTLAEIAGRELPPIRNGAVSTVEHDGAAWDVTTVNDLPL</sequence>
<dbReference type="GO" id="GO:0005737">
    <property type="term" value="C:cytoplasm"/>
    <property type="evidence" value="ECO:0007669"/>
    <property type="project" value="TreeGrafter"/>
</dbReference>
<dbReference type="InterPro" id="IPR050275">
    <property type="entry name" value="PGM_Phosphatase"/>
</dbReference>
<dbReference type="InterPro" id="IPR013078">
    <property type="entry name" value="His_Pase_superF_clade-1"/>
</dbReference>
<dbReference type="GO" id="GO:0016791">
    <property type="term" value="F:phosphatase activity"/>
    <property type="evidence" value="ECO:0007669"/>
    <property type="project" value="TreeGrafter"/>
</dbReference>
<dbReference type="EMBL" id="FUKR01000021">
    <property type="protein sequence ID" value="SJN22502.1"/>
    <property type="molecule type" value="Genomic_DNA"/>
</dbReference>
<feature type="region of interest" description="Disordered" evidence="3">
    <location>
        <begin position="1"/>
        <end position="46"/>
    </location>
</feature>
<feature type="binding site" evidence="2">
    <location>
        <position position="106"/>
    </location>
    <ligand>
        <name>substrate</name>
    </ligand>
</feature>
<evidence type="ECO:0000256" key="2">
    <source>
        <dbReference type="PIRSR" id="PIRSR613078-2"/>
    </source>
</evidence>
<organism evidence="4 5">
    <name type="scientific">Mycetocola reblochoni REB411</name>
    <dbReference type="NCBI Taxonomy" id="1255698"/>
    <lineage>
        <taxon>Bacteria</taxon>
        <taxon>Bacillati</taxon>
        <taxon>Actinomycetota</taxon>
        <taxon>Actinomycetes</taxon>
        <taxon>Micrococcales</taxon>
        <taxon>Microbacteriaceae</taxon>
        <taxon>Mycetocola</taxon>
    </lineage>
</organism>
<dbReference type="Proteomes" id="UP000196778">
    <property type="component" value="Unassembled WGS sequence"/>
</dbReference>
<feature type="active site" description="Proton donor/acceptor" evidence="1">
    <location>
        <position position="131"/>
    </location>
</feature>
<dbReference type="OrthoDB" id="4697614at2"/>
<reference evidence="5" key="1">
    <citation type="submission" date="2017-02" db="EMBL/GenBank/DDBJ databases">
        <authorList>
            <person name="Dridi B."/>
        </authorList>
    </citation>
    <scope>NUCLEOTIDE SEQUENCE [LARGE SCALE GENOMIC DNA]</scope>
    <source>
        <strain evidence="5">EB411</strain>
    </source>
</reference>
<name>A0A1R4IRJ3_9MICO</name>
<dbReference type="CDD" id="cd07067">
    <property type="entry name" value="HP_PGM_like"/>
    <property type="match status" value="1"/>
</dbReference>
<gene>
    <name evidence="4" type="ORF">FM119_03195</name>
</gene>
<dbReference type="PANTHER" id="PTHR48100:SF59">
    <property type="entry name" value="ADENOSYLCOBALAMIN_ALPHA-RIBAZOLE PHOSPHATASE"/>
    <property type="match status" value="1"/>
</dbReference>
<dbReference type="PANTHER" id="PTHR48100">
    <property type="entry name" value="BROAD-SPECIFICITY PHOSPHATASE YOR283W-RELATED"/>
    <property type="match status" value="1"/>
</dbReference>
<feature type="binding site" evidence="2">
    <location>
        <begin position="131"/>
        <end position="134"/>
    </location>
    <ligand>
        <name>substrate</name>
    </ligand>
</feature>
<dbReference type="SUPFAM" id="SSF53254">
    <property type="entry name" value="Phosphoglycerate mutase-like"/>
    <property type="match status" value="1"/>
</dbReference>